<accession>B7Q3Q6</accession>
<dbReference type="VEuPathDB" id="VectorBase:ISCW009992"/>
<dbReference type="VEuPathDB" id="VectorBase:ISCI009992"/>
<dbReference type="EMBL" id="DS851524">
    <property type="protein sequence ID" value="EEC13478.1"/>
    <property type="molecule type" value="Genomic_DNA"/>
</dbReference>
<evidence type="ECO:0008006" key="4">
    <source>
        <dbReference type="Google" id="ProtNLM"/>
    </source>
</evidence>
<organism>
    <name type="scientific">Ixodes scapularis</name>
    <name type="common">Black-legged tick</name>
    <name type="synonym">Deer tick</name>
    <dbReference type="NCBI Taxonomy" id="6945"/>
    <lineage>
        <taxon>Eukaryota</taxon>
        <taxon>Metazoa</taxon>
        <taxon>Ecdysozoa</taxon>
        <taxon>Arthropoda</taxon>
        <taxon>Chelicerata</taxon>
        <taxon>Arachnida</taxon>
        <taxon>Acari</taxon>
        <taxon>Parasitiformes</taxon>
        <taxon>Ixodida</taxon>
        <taxon>Ixodoidea</taxon>
        <taxon>Ixodidae</taxon>
        <taxon>Ixodinae</taxon>
        <taxon>Ixodes</taxon>
    </lineage>
</organism>
<reference evidence="2" key="2">
    <citation type="submission" date="2020-05" db="UniProtKB">
        <authorList>
            <consortium name="EnsemblMetazoa"/>
        </authorList>
    </citation>
    <scope>IDENTIFICATION</scope>
    <source>
        <strain evidence="2">wikel</strain>
    </source>
</reference>
<dbReference type="Proteomes" id="UP000001555">
    <property type="component" value="Unassembled WGS sequence"/>
</dbReference>
<dbReference type="InParanoid" id="B7Q3Q6"/>
<dbReference type="HOGENOM" id="CLU_1788999_0_0_1"/>
<keyword evidence="3" id="KW-1185">Reference proteome</keyword>
<reference evidence="1 3" key="1">
    <citation type="submission" date="2008-03" db="EMBL/GenBank/DDBJ databases">
        <title>Annotation of Ixodes scapularis.</title>
        <authorList>
            <consortium name="Ixodes scapularis Genome Project Consortium"/>
            <person name="Caler E."/>
            <person name="Hannick L.I."/>
            <person name="Bidwell S."/>
            <person name="Joardar V."/>
            <person name="Thiagarajan M."/>
            <person name="Amedeo P."/>
            <person name="Galinsky K.J."/>
            <person name="Schobel S."/>
            <person name="Inman J."/>
            <person name="Hostetler J."/>
            <person name="Miller J."/>
            <person name="Hammond M."/>
            <person name="Megy K."/>
            <person name="Lawson D."/>
            <person name="Kodira C."/>
            <person name="Sutton G."/>
            <person name="Meyer J."/>
            <person name="Hill C.A."/>
            <person name="Birren B."/>
            <person name="Nene V."/>
            <person name="Collins F."/>
            <person name="Alarcon-Chaidez F."/>
            <person name="Wikel S."/>
            <person name="Strausberg R."/>
        </authorList>
    </citation>
    <scope>NUCLEOTIDE SEQUENCE [LARGE SCALE GENOMIC DNA]</scope>
    <source>
        <strain evidence="3">Wikel</strain>
        <strain evidence="1">Wikel colony</strain>
    </source>
</reference>
<protein>
    <recommendedName>
        <fullName evidence="4">Endonuclease/exonuclease/phosphatase domain-containing protein</fullName>
    </recommendedName>
</protein>
<dbReference type="EnsemblMetazoa" id="ISCW009992-RA">
    <property type="protein sequence ID" value="ISCW009992-PA"/>
    <property type="gene ID" value="ISCW009992"/>
</dbReference>
<dbReference type="InterPro" id="IPR036691">
    <property type="entry name" value="Endo/exonu/phosph_ase_sf"/>
</dbReference>
<dbReference type="PaxDb" id="6945-B7Q3Q6"/>
<dbReference type="AlphaFoldDB" id="B7Q3Q6"/>
<evidence type="ECO:0000313" key="1">
    <source>
        <dbReference type="EMBL" id="EEC13478.1"/>
    </source>
</evidence>
<proteinExistence type="predicted"/>
<evidence type="ECO:0000313" key="3">
    <source>
        <dbReference type="Proteomes" id="UP000001555"/>
    </source>
</evidence>
<name>B7Q3Q6_IXOSC</name>
<dbReference type="Gene3D" id="3.60.10.10">
    <property type="entry name" value="Endonuclease/exonuclease/phosphatase"/>
    <property type="match status" value="1"/>
</dbReference>
<gene>
    <name evidence="1" type="ORF">IscW_ISCW009992</name>
</gene>
<evidence type="ECO:0000313" key="2">
    <source>
        <dbReference type="EnsemblMetazoa" id="ISCW009992-PA"/>
    </source>
</evidence>
<sequence>MDHLLREGVKGAGKEPLVIAGDFNTGNSTWVVTYTSSKSRKVADATSKEGLTLLMDAEFLTRIATSTGRNKCPYLTLTKNIKGSSWRNLDEHLAITQWDRWREHRGRPEVTVENVDEWMRDLAGSRWLTPSCCTFGKAGGLSPSV</sequence>
<dbReference type="EMBL" id="ABJB011075061">
    <property type="status" value="NOT_ANNOTATED_CDS"/>
    <property type="molecule type" value="Genomic_DNA"/>
</dbReference>